<dbReference type="AlphaFoldDB" id="A0A2C6KIG0"/>
<dbReference type="GeneID" id="94433214"/>
<feature type="compositionally biased region" description="Basic and acidic residues" evidence="1">
    <location>
        <begin position="634"/>
        <end position="653"/>
    </location>
</feature>
<feature type="compositionally biased region" description="Basic and acidic residues" evidence="1">
    <location>
        <begin position="668"/>
        <end position="689"/>
    </location>
</feature>
<sequence>MRSVREYCNSAGTSISSEDTQSLESSLLSLLGGPSEEKTEEDEDNKKTSHLLKATKERLLRFLTKRDGTSVVDVVLTFLTEIEEEKRRQKTSSVEGERRDRNTEEDQGEDDASFLAFLKGLQKEKKICSDKEERDTLSFVRQRSSDLLLPFRSSFKDISLRSEAPAHVVIPLDEISQLRSSGEEEEETLQNNEEEETRFLESLDKTSFHDKKVSSSKNGIPEEERERPSGERTTVVSRKEEKHNNSAVSEVDAKEETFVSTEEKLEEREKRDANTLPLVEKHGKHTSSETLEDISCNREEAGDVEEEICIERTKEEPRRRRSRIKELGRQRSRSLTDRNREEAFIEALGQRAKADFARRRRRRASQSRSPSHFSTSSLSSSASPLVEDRSASVFRSTTPLSSSSINPSSRCDHAETKREDLSQRGRTSDSPLSSSVQEGRHLSEDDVGGEGGGEERDCLLDTFSSLSSLSFSASSQRTDDKPYVGEVIDEVRAKQKEERRGCEGKDYFSSEILRKQASREISGRVIAYCRSLGGADDAVGVRAPSMIHGEQEENECDAEPGTSEEIISTEKLEGSLKNEEKTSLVRPTRSPHDREEEENGHPEKSVSCTSFSEYAPLASLHEADDVNEATIPSKRLDKEDDPSESRESLRLSSDESSLFLPAAGSALADKREGEARRTERERAECREGGDQQAVMTIGKSHTEEGEKENEEQKETMSWVKDQEWEETINQVHLVTSLQEDLENQMDLELRRKTRRHDVTDFKKITEEPSFSSPSGDPVEYLPHSGENTRSPREAGEEGTVSLIAKRHEEVEYKKGDEVQKGTSVGTQNAGVEGDKRSMTSQGHHPTKDTSGQHPLVSSSASVYGCLASPASFYIGDETPSVQSETELAGGVRGRRERGGKRGSRGDRLTEGLRKERSIHGEFRRSVQKDDEDWVNGDSMLEGGRCSKER</sequence>
<feature type="compositionally biased region" description="Basic and acidic residues" evidence="1">
    <location>
        <begin position="568"/>
        <end position="583"/>
    </location>
</feature>
<feature type="compositionally biased region" description="Low complexity" evidence="1">
    <location>
        <begin position="14"/>
        <end position="34"/>
    </location>
</feature>
<keyword evidence="3" id="KW-1185">Reference proteome</keyword>
<feature type="region of interest" description="Disordered" evidence="1">
    <location>
        <begin position="545"/>
        <end position="719"/>
    </location>
</feature>
<feature type="compositionally biased region" description="Basic and acidic residues" evidence="1">
    <location>
        <begin position="197"/>
        <end position="213"/>
    </location>
</feature>
<dbReference type="Proteomes" id="UP000221165">
    <property type="component" value="Unassembled WGS sequence"/>
</dbReference>
<feature type="compositionally biased region" description="Basic and acidic residues" evidence="1">
    <location>
        <begin position="95"/>
        <end position="104"/>
    </location>
</feature>
<feature type="compositionally biased region" description="Basic and acidic residues" evidence="1">
    <location>
        <begin position="410"/>
        <end position="427"/>
    </location>
</feature>
<name>A0A2C6KIG0_9APIC</name>
<feature type="compositionally biased region" description="Low complexity" evidence="1">
    <location>
        <begin position="366"/>
        <end position="383"/>
    </location>
</feature>
<evidence type="ECO:0000313" key="2">
    <source>
        <dbReference type="EMBL" id="PHJ16292.1"/>
    </source>
</evidence>
<proteinExistence type="predicted"/>
<dbReference type="EMBL" id="MIGC01006263">
    <property type="protein sequence ID" value="PHJ16292.1"/>
    <property type="molecule type" value="Genomic_DNA"/>
</dbReference>
<feature type="compositionally biased region" description="Basic and acidic residues" evidence="1">
    <location>
        <begin position="756"/>
        <end position="766"/>
    </location>
</feature>
<feature type="compositionally biased region" description="Basic residues" evidence="1">
    <location>
        <begin position="892"/>
        <end position="902"/>
    </location>
</feature>
<evidence type="ECO:0000256" key="1">
    <source>
        <dbReference type="SAM" id="MobiDB-lite"/>
    </source>
</evidence>
<reference evidence="2 3" key="1">
    <citation type="journal article" date="2017" name="Int. J. Parasitol.">
        <title>The genome of the protozoan parasite Cystoisospora suis and a reverse vaccinology approach to identify vaccine candidates.</title>
        <authorList>
            <person name="Palmieri N."/>
            <person name="Shrestha A."/>
            <person name="Ruttkowski B."/>
            <person name="Beck T."/>
            <person name="Vogl C."/>
            <person name="Tomley F."/>
            <person name="Blake D.P."/>
            <person name="Joachim A."/>
        </authorList>
    </citation>
    <scope>NUCLEOTIDE SEQUENCE [LARGE SCALE GENOMIC DNA]</scope>
    <source>
        <strain evidence="2 3">Wien I</strain>
    </source>
</reference>
<feature type="compositionally biased region" description="Basic and acidic residues" evidence="1">
    <location>
        <begin position="590"/>
        <end position="604"/>
    </location>
</feature>
<comment type="caution">
    <text evidence="2">The sequence shown here is derived from an EMBL/GenBank/DDBJ whole genome shotgun (WGS) entry which is preliminary data.</text>
</comment>
<dbReference type="VEuPathDB" id="ToxoDB:CSUI_009894"/>
<protein>
    <submittedName>
        <fullName evidence="2">Uncharacterized protein</fullName>
    </submittedName>
</protein>
<gene>
    <name evidence="2" type="ORF">CSUI_009894</name>
</gene>
<feature type="compositionally biased region" description="Low complexity" evidence="1">
    <location>
        <begin position="392"/>
        <end position="409"/>
    </location>
</feature>
<feature type="compositionally biased region" description="Basic and acidic residues" evidence="1">
    <location>
        <begin position="309"/>
        <end position="343"/>
    </location>
</feature>
<feature type="compositionally biased region" description="Basic and acidic residues" evidence="1">
    <location>
        <begin position="220"/>
        <end position="230"/>
    </location>
</feature>
<feature type="region of interest" description="Disordered" evidence="1">
    <location>
        <begin position="179"/>
        <end position="456"/>
    </location>
</feature>
<feature type="compositionally biased region" description="Polar residues" evidence="1">
    <location>
        <begin position="820"/>
        <end position="829"/>
    </location>
</feature>
<dbReference type="RefSeq" id="XP_067918021.1">
    <property type="nucleotide sequence ID" value="XM_068070003.1"/>
</dbReference>
<feature type="compositionally biased region" description="Basic and acidic residues" evidence="1">
    <location>
        <begin position="903"/>
        <end position="928"/>
    </location>
</feature>
<organism evidence="2 3">
    <name type="scientific">Cystoisospora suis</name>
    <dbReference type="NCBI Taxonomy" id="483139"/>
    <lineage>
        <taxon>Eukaryota</taxon>
        <taxon>Sar</taxon>
        <taxon>Alveolata</taxon>
        <taxon>Apicomplexa</taxon>
        <taxon>Conoidasida</taxon>
        <taxon>Coccidia</taxon>
        <taxon>Eucoccidiorida</taxon>
        <taxon>Eimeriorina</taxon>
        <taxon>Sarcocystidae</taxon>
        <taxon>Cystoisospora</taxon>
    </lineage>
</organism>
<feature type="compositionally biased region" description="Polar residues" evidence="1">
    <location>
        <begin position="838"/>
        <end position="858"/>
    </location>
</feature>
<feature type="compositionally biased region" description="Basic and acidic residues" evidence="1">
    <location>
        <begin position="805"/>
        <end position="819"/>
    </location>
</feature>
<feature type="compositionally biased region" description="Polar residues" evidence="1">
    <location>
        <begin position="428"/>
        <end position="437"/>
    </location>
</feature>
<evidence type="ECO:0000313" key="3">
    <source>
        <dbReference type="Proteomes" id="UP000221165"/>
    </source>
</evidence>
<feature type="region of interest" description="Disordered" evidence="1">
    <location>
        <begin position="873"/>
        <end position="949"/>
    </location>
</feature>
<feature type="region of interest" description="Disordered" evidence="1">
    <location>
        <begin position="1"/>
        <end position="49"/>
    </location>
</feature>
<feature type="compositionally biased region" description="Acidic residues" evidence="1">
    <location>
        <begin position="183"/>
        <end position="196"/>
    </location>
</feature>
<feature type="compositionally biased region" description="Basic and acidic residues" evidence="1">
    <location>
        <begin position="700"/>
        <end position="714"/>
    </location>
</feature>
<accession>A0A2C6KIG0</accession>
<feature type="region of interest" description="Disordered" evidence="1">
    <location>
        <begin position="751"/>
        <end position="858"/>
    </location>
</feature>
<feature type="region of interest" description="Disordered" evidence="1">
    <location>
        <begin position="87"/>
        <end position="111"/>
    </location>
</feature>
<feature type="compositionally biased region" description="Basic and acidic residues" evidence="1">
    <location>
        <begin position="251"/>
        <end position="273"/>
    </location>
</feature>